<accession>A0ABR4KT79</accession>
<protein>
    <submittedName>
        <fullName evidence="2">Uncharacterized protein</fullName>
    </submittedName>
</protein>
<proteinExistence type="predicted"/>
<feature type="region of interest" description="Disordered" evidence="1">
    <location>
        <begin position="1"/>
        <end position="51"/>
    </location>
</feature>
<sequence length="395" mass="42536">MEPARAAAAAEVVHGPQPAPSAATPIQPPLSSTSPTVPESKSPLATPTQKSAPVTVLSTALAYTPATLDVQPGTQPPELQSIQPWDLKTPVPLSDTLPVFYDASTAEYFLFTNQGAWLLHKTPQVKIPKKQARRFLENFPNCDDVASLIGAELKIPKCESGILADRLILYHAVHDSILVSRVKKDTSLFRFCEDKAIRTISGRGATFGNVYLQYIRPEFGNIVPHTCQQLYNCGNDVIYCATCTAYRTATGIVNNTIQCSVPRVLGRVTVPINVARNLLAQCLEPGTTKLDFIRAYPVLGQCFNMFIISTIPAPPANMVINMLRDSLFVEIPYQGKGEGRGQRLNWANFFNISDQPQNTVAPVSDSYATSNAVAGAKVVGAGVAVGLGIASLLLG</sequence>
<organism evidence="2 3">
    <name type="scientific">Aspergillus pseudoustus</name>
    <dbReference type="NCBI Taxonomy" id="1810923"/>
    <lineage>
        <taxon>Eukaryota</taxon>
        <taxon>Fungi</taxon>
        <taxon>Dikarya</taxon>
        <taxon>Ascomycota</taxon>
        <taxon>Pezizomycotina</taxon>
        <taxon>Eurotiomycetes</taxon>
        <taxon>Eurotiomycetidae</taxon>
        <taxon>Eurotiales</taxon>
        <taxon>Aspergillaceae</taxon>
        <taxon>Aspergillus</taxon>
        <taxon>Aspergillus subgen. Nidulantes</taxon>
    </lineage>
</organism>
<keyword evidence="3" id="KW-1185">Reference proteome</keyword>
<reference evidence="2 3" key="1">
    <citation type="submission" date="2024-07" db="EMBL/GenBank/DDBJ databases">
        <title>Section-level genome sequencing and comparative genomics of Aspergillus sections Usti and Cavernicolus.</title>
        <authorList>
            <consortium name="Lawrence Berkeley National Laboratory"/>
            <person name="Nybo J.L."/>
            <person name="Vesth T.C."/>
            <person name="Theobald S."/>
            <person name="Frisvad J.C."/>
            <person name="Larsen T.O."/>
            <person name="Kjaerboelling I."/>
            <person name="Rothschild-Mancinelli K."/>
            <person name="Lyhne E.K."/>
            <person name="Kogle M.E."/>
            <person name="Barry K."/>
            <person name="Clum A."/>
            <person name="Na H."/>
            <person name="Ledsgaard L."/>
            <person name="Lin J."/>
            <person name="Lipzen A."/>
            <person name="Kuo A."/>
            <person name="Riley R."/>
            <person name="Mondo S."/>
            <person name="Labutti K."/>
            <person name="Haridas S."/>
            <person name="Pangalinan J."/>
            <person name="Salamov A.A."/>
            <person name="Simmons B.A."/>
            <person name="Magnuson J.K."/>
            <person name="Chen J."/>
            <person name="Drula E."/>
            <person name="Henrissat B."/>
            <person name="Wiebenga A."/>
            <person name="Lubbers R.J."/>
            <person name="Gomes A.C."/>
            <person name="Makela M.R."/>
            <person name="Stajich J."/>
            <person name="Grigoriev I.V."/>
            <person name="Mortensen U.H."/>
            <person name="De Vries R.P."/>
            <person name="Baker S.E."/>
            <person name="Andersen M.R."/>
        </authorList>
    </citation>
    <scope>NUCLEOTIDE SEQUENCE [LARGE SCALE GENOMIC DNA]</scope>
    <source>
        <strain evidence="2 3">CBS 123904</strain>
    </source>
</reference>
<feature type="compositionally biased region" description="Polar residues" evidence="1">
    <location>
        <begin position="29"/>
        <end position="51"/>
    </location>
</feature>
<evidence type="ECO:0000313" key="3">
    <source>
        <dbReference type="Proteomes" id="UP001610446"/>
    </source>
</evidence>
<dbReference type="Proteomes" id="UP001610446">
    <property type="component" value="Unassembled WGS sequence"/>
</dbReference>
<evidence type="ECO:0000256" key="1">
    <source>
        <dbReference type="SAM" id="MobiDB-lite"/>
    </source>
</evidence>
<gene>
    <name evidence="2" type="ORF">BJY01DRAFT_243448</name>
</gene>
<dbReference type="EMBL" id="JBFXLU010000012">
    <property type="protein sequence ID" value="KAL2854999.1"/>
    <property type="molecule type" value="Genomic_DNA"/>
</dbReference>
<feature type="compositionally biased region" description="Low complexity" evidence="1">
    <location>
        <begin position="1"/>
        <end position="10"/>
    </location>
</feature>
<evidence type="ECO:0000313" key="2">
    <source>
        <dbReference type="EMBL" id="KAL2854999.1"/>
    </source>
</evidence>
<comment type="caution">
    <text evidence="2">The sequence shown here is derived from an EMBL/GenBank/DDBJ whole genome shotgun (WGS) entry which is preliminary data.</text>
</comment>
<name>A0ABR4KT79_9EURO</name>